<dbReference type="SUPFAM" id="SSF100895">
    <property type="entry name" value="Kazal-type serine protease inhibitors"/>
    <property type="match status" value="1"/>
</dbReference>
<feature type="domain" description="Kazal-like" evidence="2">
    <location>
        <begin position="77"/>
        <end position="105"/>
    </location>
</feature>
<protein>
    <recommendedName>
        <fullName evidence="2">Kazal-like domain-containing protein</fullName>
    </recommendedName>
</protein>
<organism evidence="3 4">
    <name type="scientific">Chrysodeixis includens</name>
    <name type="common">Soybean looper</name>
    <name type="synonym">Pseudoplusia includens</name>
    <dbReference type="NCBI Taxonomy" id="689277"/>
    <lineage>
        <taxon>Eukaryota</taxon>
        <taxon>Metazoa</taxon>
        <taxon>Ecdysozoa</taxon>
        <taxon>Arthropoda</taxon>
        <taxon>Hexapoda</taxon>
        <taxon>Insecta</taxon>
        <taxon>Pterygota</taxon>
        <taxon>Neoptera</taxon>
        <taxon>Endopterygota</taxon>
        <taxon>Lepidoptera</taxon>
        <taxon>Glossata</taxon>
        <taxon>Ditrysia</taxon>
        <taxon>Noctuoidea</taxon>
        <taxon>Noctuidae</taxon>
        <taxon>Plusiinae</taxon>
        <taxon>Chrysodeixis</taxon>
    </lineage>
</organism>
<dbReference type="InterPro" id="IPR002350">
    <property type="entry name" value="Kazal_dom"/>
</dbReference>
<dbReference type="Pfam" id="PF00050">
    <property type="entry name" value="Kazal_1"/>
    <property type="match status" value="1"/>
</dbReference>
<dbReference type="EMBL" id="LR824026">
    <property type="protein sequence ID" value="CAD0205017.1"/>
    <property type="molecule type" value="Genomic_DNA"/>
</dbReference>
<accession>A0A9N8L5A9</accession>
<evidence type="ECO:0000313" key="3">
    <source>
        <dbReference type="EMBL" id="CAD0205017.1"/>
    </source>
</evidence>
<keyword evidence="1" id="KW-1133">Transmembrane helix</keyword>
<feature type="transmembrane region" description="Helical" evidence="1">
    <location>
        <begin position="60"/>
        <end position="80"/>
    </location>
</feature>
<reference evidence="3" key="1">
    <citation type="submission" date="2021-12" db="EMBL/GenBank/DDBJ databases">
        <authorList>
            <person name="King R."/>
        </authorList>
    </citation>
    <scope>NUCLEOTIDE SEQUENCE</scope>
</reference>
<gene>
    <name evidence="3" type="ORF">CINC_LOCUS7321</name>
</gene>
<keyword evidence="1" id="KW-0812">Transmembrane</keyword>
<keyword evidence="4" id="KW-1185">Reference proteome</keyword>
<dbReference type="Proteomes" id="UP001154114">
    <property type="component" value="Chromosome 23"/>
</dbReference>
<sequence>MTNGCWSKQVLKRRLREDKRSVGLSLARWTGKGGQDKLDVESGISTQMVHIGSGSFHEQWTALTVFTVLLVVLGAMLTSANQCVCNRDYTPVCGEDGETYANECA</sequence>
<dbReference type="Gene3D" id="3.30.60.30">
    <property type="match status" value="1"/>
</dbReference>
<name>A0A9N8L5A9_CHRIL</name>
<evidence type="ECO:0000259" key="2">
    <source>
        <dbReference type="PROSITE" id="PS51465"/>
    </source>
</evidence>
<dbReference type="PROSITE" id="PS51465">
    <property type="entry name" value="KAZAL_2"/>
    <property type="match status" value="1"/>
</dbReference>
<dbReference type="CDD" id="cd00104">
    <property type="entry name" value="KAZAL_FS"/>
    <property type="match status" value="1"/>
</dbReference>
<dbReference type="OrthoDB" id="328123at2759"/>
<evidence type="ECO:0000256" key="1">
    <source>
        <dbReference type="SAM" id="Phobius"/>
    </source>
</evidence>
<dbReference type="InterPro" id="IPR036058">
    <property type="entry name" value="Kazal_dom_sf"/>
</dbReference>
<dbReference type="AlphaFoldDB" id="A0A9N8L5A9"/>
<proteinExistence type="predicted"/>
<keyword evidence="1" id="KW-0472">Membrane</keyword>
<evidence type="ECO:0000313" key="4">
    <source>
        <dbReference type="Proteomes" id="UP001154114"/>
    </source>
</evidence>